<keyword evidence="11" id="KW-1185">Reference proteome</keyword>
<evidence type="ECO:0000256" key="5">
    <source>
        <dbReference type="ARBA" id="ARBA00023139"/>
    </source>
</evidence>
<keyword evidence="4 8" id="KW-0472">Membrane</keyword>
<keyword evidence="8" id="KW-0012">Acyltransferase</keyword>
<sequence length="348" mass="40109">MNCVGYENTPHFLRFLFWVEITSSFVLYELGKKLILIVKNSNLPAYLFNITELIFVIILVLLDFMMFATITILLIRVLYGIGFSGMTQIEIWERERLESQFFTKRLWRQISKNYYQQYGKFLDLSKLTTWTNTGTNSLKTSGHYLTENLAENHILGNDVDVDINDDDEEKDETETGIEMRNLKTTDIDNIEPPQNFTIDDIIFPYDISFYQNLTNSLGPWYLWLYPWSKAPHTPTNNGLIFEIEGNFAEDDQLGLPWPPDGGNQNVCATGTDENIAFTRSITDKNSLKKKIKFVDPRLSLKRTEWYNEFGEGLGDFGVDVDAEDDYDDTSVNKKYAEQEDGVGNSTGN</sequence>
<feature type="domain" description="Palmitoyltransferase DHHC" evidence="9">
    <location>
        <begin position="2"/>
        <end position="94"/>
    </location>
</feature>
<keyword evidence="6" id="KW-0449">Lipoprotein</keyword>
<dbReference type="Pfam" id="PF01529">
    <property type="entry name" value="DHHC"/>
    <property type="match status" value="1"/>
</dbReference>
<evidence type="ECO:0000259" key="9">
    <source>
        <dbReference type="Pfam" id="PF01529"/>
    </source>
</evidence>
<dbReference type="EMBL" id="KV454014">
    <property type="protein sequence ID" value="ODV95613.1"/>
    <property type="molecule type" value="Genomic_DNA"/>
</dbReference>
<evidence type="ECO:0000256" key="3">
    <source>
        <dbReference type="ARBA" id="ARBA00022989"/>
    </source>
</evidence>
<comment type="domain">
    <text evidence="8">The DHHC domain is required for palmitoyltransferase activity.</text>
</comment>
<evidence type="ECO:0000256" key="8">
    <source>
        <dbReference type="RuleBase" id="RU079119"/>
    </source>
</evidence>
<organism evidence="10 11">
    <name type="scientific">Pachysolen tannophilus NRRL Y-2460</name>
    <dbReference type="NCBI Taxonomy" id="669874"/>
    <lineage>
        <taxon>Eukaryota</taxon>
        <taxon>Fungi</taxon>
        <taxon>Dikarya</taxon>
        <taxon>Ascomycota</taxon>
        <taxon>Saccharomycotina</taxon>
        <taxon>Pichiomycetes</taxon>
        <taxon>Pachysolenaceae</taxon>
        <taxon>Pachysolen</taxon>
    </lineage>
</organism>
<dbReference type="STRING" id="669874.A0A1E4TV02"/>
<dbReference type="GO" id="GO:0016020">
    <property type="term" value="C:membrane"/>
    <property type="evidence" value="ECO:0007669"/>
    <property type="project" value="UniProtKB-SubCell"/>
</dbReference>
<name>A0A1E4TV02_PACTA</name>
<dbReference type="EC" id="2.3.1.225" evidence="8"/>
<gene>
    <name evidence="10" type="ORF">PACTADRAFT_50310</name>
</gene>
<reference evidence="11" key="1">
    <citation type="submission" date="2016-05" db="EMBL/GenBank/DDBJ databases">
        <title>Comparative genomics of biotechnologically important yeasts.</title>
        <authorList>
            <consortium name="DOE Joint Genome Institute"/>
            <person name="Riley R."/>
            <person name="Haridas S."/>
            <person name="Wolfe K.H."/>
            <person name="Lopes M.R."/>
            <person name="Hittinger C.T."/>
            <person name="Goker M."/>
            <person name="Salamov A."/>
            <person name="Wisecaver J."/>
            <person name="Long T.M."/>
            <person name="Aerts A.L."/>
            <person name="Barry K."/>
            <person name="Choi C."/>
            <person name="Clum A."/>
            <person name="Coughlan A.Y."/>
            <person name="Deshpande S."/>
            <person name="Douglass A.P."/>
            <person name="Hanson S.J."/>
            <person name="Klenk H.-P."/>
            <person name="Labutti K."/>
            <person name="Lapidus A."/>
            <person name="Lindquist E."/>
            <person name="Lipzen A."/>
            <person name="Meier-Kolthoff J.P."/>
            <person name="Ohm R.A."/>
            <person name="Otillar R.P."/>
            <person name="Pangilinan J."/>
            <person name="Peng Y."/>
            <person name="Rokas A."/>
            <person name="Rosa C.A."/>
            <person name="Scheuner C."/>
            <person name="Sibirny A.A."/>
            <person name="Slot J.C."/>
            <person name="Stielow J.B."/>
            <person name="Sun H."/>
            <person name="Kurtzman C.P."/>
            <person name="Blackwell M."/>
            <person name="Grigoriev I.V."/>
            <person name="Jeffries T.W."/>
        </authorList>
    </citation>
    <scope>NUCLEOTIDE SEQUENCE [LARGE SCALE GENOMIC DNA]</scope>
    <source>
        <strain evidence="11">NRRL Y-2460</strain>
    </source>
</reference>
<evidence type="ECO:0000313" key="10">
    <source>
        <dbReference type="EMBL" id="ODV95613.1"/>
    </source>
</evidence>
<keyword evidence="5" id="KW-0564">Palmitate</keyword>
<dbReference type="Proteomes" id="UP000094236">
    <property type="component" value="Unassembled WGS sequence"/>
</dbReference>
<accession>A0A1E4TV02</accession>
<dbReference type="GO" id="GO:0019706">
    <property type="term" value="F:protein-cysteine S-palmitoyltransferase activity"/>
    <property type="evidence" value="ECO:0007669"/>
    <property type="project" value="UniProtKB-EC"/>
</dbReference>
<dbReference type="InterPro" id="IPR001594">
    <property type="entry name" value="Palmitoyltrfase_DHHC"/>
</dbReference>
<dbReference type="AlphaFoldDB" id="A0A1E4TV02"/>
<evidence type="ECO:0000256" key="7">
    <source>
        <dbReference type="ARBA" id="ARBA00048048"/>
    </source>
</evidence>
<protein>
    <recommendedName>
        <fullName evidence="8">Palmitoyltransferase</fullName>
        <ecNumber evidence="8">2.3.1.225</ecNumber>
    </recommendedName>
</protein>
<comment type="similarity">
    <text evidence="8">Belongs to the DHHC palmitoyltransferase family.</text>
</comment>
<evidence type="ECO:0000256" key="1">
    <source>
        <dbReference type="ARBA" id="ARBA00004141"/>
    </source>
</evidence>
<evidence type="ECO:0000256" key="2">
    <source>
        <dbReference type="ARBA" id="ARBA00022692"/>
    </source>
</evidence>
<keyword evidence="2 8" id="KW-0812">Transmembrane</keyword>
<comment type="subcellular location">
    <subcellularLocation>
        <location evidence="1">Membrane</location>
        <topology evidence="1">Multi-pass membrane protein</topology>
    </subcellularLocation>
</comment>
<keyword evidence="8" id="KW-0808">Transferase</keyword>
<evidence type="ECO:0000313" key="11">
    <source>
        <dbReference type="Proteomes" id="UP000094236"/>
    </source>
</evidence>
<keyword evidence="3 8" id="KW-1133">Transmembrane helix</keyword>
<feature type="transmembrane region" description="Helical" evidence="8">
    <location>
        <begin position="12"/>
        <end position="31"/>
    </location>
</feature>
<comment type="catalytic activity">
    <reaction evidence="7 8">
        <text>L-cysteinyl-[protein] + hexadecanoyl-CoA = S-hexadecanoyl-L-cysteinyl-[protein] + CoA</text>
        <dbReference type="Rhea" id="RHEA:36683"/>
        <dbReference type="Rhea" id="RHEA-COMP:10131"/>
        <dbReference type="Rhea" id="RHEA-COMP:11032"/>
        <dbReference type="ChEBI" id="CHEBI:29950"/>
        <dbReference type="ChEBI" id="CHEBI:57287"/>
        <dbReference type="ChEBI" id="CHEBI:57379"/>
        <dbReference type="ChEBI" id="CHEBI:74151"/>
        <dbReference type="EC" id="2.3.1.225"/>
    </reaction>
</comment>
<comment type="caution">
    <text evidence="8">Lacks conserved residue(s) required for the propagation of feature annotation.</text>
</comment>
<dbReference type="OrthoDB" id="331948at2759"/>
<evidence type="ECO:0000256" key="6">
    <source>
        <dbReference type="ARBA" id="ARBA00023288"/>
    </source>
</evidence>
<evidence type="ECO:0000256" key="4">
    <source>
        <dbReference type="ARBA" id="ARBA00023136"/>
    </source>
</evidence>
<proteinExistence type="inferred from homology"/>